<evidence type="ECO:0000313" key="2">
    <source>
        <dbReference type="EMBL" id="CAJ1948477.1"/>
    </source>
</evidence>
<keyword evidence="3" id="KW-1185">Reference proteome</keyword>
<comment type="caution">
    <text evidence="2">The sequence shown here is derived from an EMBL/GenBank/DDBJ whole genome shotgun (WGS) entry which is preliminary data.</text>
</comment>
<dbReference type="AlphaFoldDB" id="A0AAD2FPG0"/>
<proteinExistence type="predicted"/>
<feature type="compositionally biased region" description="Gly residues" evidence="1">
    <location>
        <begin position="504"/>
        <end position="515"/>
    </location>
</feature>
<evidence type="ECO:0008006" key="4">
    <source>
        <dbReference type="Google" id="ProtNLM"/>
    </source>
</evidence>
<reference evidence="2" key="1">
    <citation type="submission" date="2023-08" db="EMBL/GenBank/DDBJ databases">
        <authorList>
            <person name="Audoor S."/>
            <person name="Bilcke G."/>
        </authorList>
    </citation>
    <scope>NUCLEOTIDE SEQUENCE</scope>
</reference>
<feature type="compositionally biased region" description="Basic and acidic residues" evidence="1">
    <location>
        <begin position="8"/>
        <end position="22"/>
    </location>
</feature>
<feature type="compositionally biased region" description="Basic and acidic residues" evidence="1">
    <location>
        <begin position="82"/>
        <end position="96"/>
    </location>
</feature>
<dbReference type="SUPFAM" id="SSF51197">
    <property type="entry name" value="Clavaminate synthase-like"/>
    <property type="match status" value="1"/>
</dbReference>
<feature type="compositionally biased region" description="Basic and acidic residues" evidence="1">
    <location>
        <begin position="276"/>
        <end position="307"/>
    </location>
</feature>
<feature type="region of interest" description="Disordered" evidence="1">
    <location>
        <begin position="484"/>
        <end position="523"/>
    </location>
</feature>
<accession>A0AAD2FPG0</accession>
<feature type="compositionally biased region" description="Basic and acidic residues" evidence="1">
    <location>
        <begin position="169"/>
        <end position="188"/>
    </location>
</feature>
<dbReference type="PANTHER" id="PTHR42256">
    <property type="entry name" value="OXOGLUTARATE/IRON-DEPENDENT DIOXYGENASE"/>
    <property type="match status" value="1"/>
</dbReference>
<dbReference type="Gene3D" id="2.60.120.590">
    <property type="entry name" value="Alpha-ketoglutarate-dependent dioxygenase AlkB-like"/>
    <property type="match status" value="1"/>
</dbReference>
<feature type="compositionally biased region" description="Basic and acidic residues" evidence="1">
    <location>
        <begin position="51"/>
        <end position="72"/>
    </location>
</feature>
<gene>
    <name evidence="2" type="ORF">CYCCA115_LOCUS11636</name>
</gene>
<dbReference type="Proteomes" id="UP001295423">
    <property type="component" value="Unassembled WGS sequence"/>
</dbReference>
<feature type="region of interest" description="Disordered" evidence="1">
    <location>
        <begin position="267"/>
        <end position="327"/>
    </location>
</feature>
<dbReference type="PANTHER" id="PTHR42256:SF1">
    <property type="entry name" value="FE2OG DIOXYGENASE DOMAIN-CONTAINING PROTEIN"/>
    <property type="match status" value="1"/>
</dbReference>
<evidence type="ECO:0000313" key="3">
    <source>
        <dbReference type="Proteomes" id="UP001295423"/>
    </source>
</evidence>
<feature type="region of interest" description="Disordered" evidence="1">
    <location>
        <begin position="1"/>
        <end position="214"/>
    </location>
</feature>
<feature type="compositionally biased region" description="Basic and acidic residues" evidence="1">
    <location>
        <begin position="119"/>
        <end position="146"/>
    </location>
</feature>
<name>A0AAD2FPG0_9STRA</name>
<feature type="compositionally biased region" description="Basic residues" evidence="1">
    <location>
        <begin position="308"/>
        <end position="321"/>
    </location>
</feature>
<protein>
    <recommendedName>
        <fullName evidence="4">Fe2OG dioxygenase domain-containing protein</fullName>
    </recommendedName>
</protein>
<dbReference type="EMBL" id="CAKOGP040001747">
    <property type="protein sequence ID" value="CAJ1948477.1"/>
    <property type="molecule type" value="Genomic_DNA"/>
</dbReference>
<organism evidence="2 3">
    <name type="scientific">Cylindrotheca closterium</name>
    <dbReference type="NCBI Taxonomy" id="2856"/>
    <lineage>
        <taxon>Eukaryota</taxon>
        <taxon>Sar</taxon>
        <taxon>Stramenopiles</taxon>
        <taxon>Ochrophyta</taxon>
        <taxon>Bacillariophyta</taxon>
        <taxon>Bacillariophyceae</taxon>
        <taxon>Bacillariophycidae</taxon>
        <taxon>Bacillariales</taxon>
        <taxon>Bacillariaceae</taxon>
        <taxon>Cylindrotheca</taxon>
    </lineage>
</organism>
<evidence type="ECO:0000256" key="1">
    <source>
        <dbReference type="SAM" id="MobiDB-lite"/>
    </source>
</evidence>
<dbReference type="InterPro" id="IPR037151">
    <property type="entry name" value="AlkB-like_sf"/>
</dbReference>
<sequence>MTSSYESKPLRDENRNRRDADSRGPPPPPPPAGGGEEPSSSRGRGGGGIGRRKENDDDNKRGHRYEDRDHHSSRGGRSRSRDRRDYDRDYDRGRRRDHDRHHHDNRRGGGGGGGDDDDDRRNHRDRSRGGRDRRDSGHYGPDRGSENRSPSNRENGRTVFPYYKVVKTPADEKLGGMNDDPRGEDPTKRITKKASSRGAGRNTESFDPASTLVRPDLRVQIGSSRIETYNKPLKHDDVVIVPELFGAEEDWDIYYKLVEEMRALQAKEEEEEEAAENGKIKEDEEKSEMIDKETEHKDGKVKKEDRNKHHNNQRNGNRKGGRGGGSSAKWISWHEGAHLISKNPKGCPTYEKIVARLCEYFNIDPKGSVGTRFNWYRDSSDWKPFHHDSAAFNPQRAKNQNITVGASFGAMRELAFIRASEEVKGDSKCCLYFPQSNNGVFSFGRDANIHWKHGVNALAPDEQDGKGRISIILWGLAKGAIEEEGSPPLLGADGKGPHAMARNGGRGGGGGGGGRNNRRNGRR</sequence>